<feature type="region of interest" description="Disordered" evidence="1">
    <location>
        <begin position="28"/>
        <end position="52"/>
    </location>
</feature>
<accession>A0A067K0I3</accession>
<dbReference type="OrthoDB" id="840976at2759"/>
<dbReference type="PANTHER" id="PTHR34130:SF8">
    <property type="entry name" value="TRANSMEMBRANE PROTEIN"/>
    <property type="match status" value="1"/>
</dbReference>
<gene>
    <name evidence="2" type="ORF">JCGZ_23956</name>
</gene>
<dbReference type="PANTHER" id="PTHR34130">
    <property type="entry name" value="OS08G0243800 PROTEIN"/>
    <property type="match status" value="1"/>
</dbReference>
<feature type="region of interest" description="Disordered" evidence="1">
    <location>
        <begin position="100"/>
        <end position="121"/>
    </location>
</feature>
<protein>
    <submittedName>
        <fullName evidence="2">Uncharacterized protein</fullName>
    </submittedName>
</protein>
<proteinExistence type="predicted"/>
<feature type="compositionally biased region" description="Basic and acidic residues" evidence="1">
    <location>
        <begin position="29"/>
        <end position="44"/>
    </location>
</feature>
<dbReference type="Proteomes" id="UP000027138">
    <property type="component" value="Unassembled WGS sequence"/>
</dbReference>
<feature type="region of interest" description="Disordered" evidence="1">
    <location>
        <begin position="309"/>
        <end position="330"/>
    </location>
</feature>
<dbReference type="EMBL" id="KK914983">
    <property type="protein sequence ID" value="KDP25735.1"/>
    <property type="molecule type" value="Genomic_DNA"/>
</dbReference>
<name>A0A067K0I3_JATCU</name>
<sequence length="432" mass="49270">MENANNLNEVGEEFEDTLSLRDLQFDQETEPKTSLDQNQDHEQLNHPSNQYSFDFPTNLDPKKDIIVDDIIFCGKTIPQKIEPINDLSLTQLLCKNNHSKPFHTKSSNPSARSLRDQSVSSRKHKCTIGLTRIPLKMELTDIRERQNRQGPVTMFLAKATGDKAQVFASNGCQGKDNWGLLRLFRRRPYLARGLTKAYLGCRTIACDSKMENANNLNEVGEEFEDTLSLRDLQFDQETEPKTSLDQNQDHEQLNHPSNQYSFDFPTNLDPKKDIIVDDIIFCGKTIPQKIEPINDLSLTQLLCKNNHSKPFHTKSSNPSARSLRDQSVSSRKHKCTIGLTRIPLKMELTDIRERQNRQGPVTMFLAKATGDKAQVFASNGCQGKDNWGLLRLFRRRPYLARGLTKAYLGCRTIACDSVMKTFQICNSLYELV</sequence>
<organism evidence="2 3">
    <name type="scientific">Jatropha curcas</name>
    <name type="common">Barbados nut</name>
    <dbReference type="NCBI Taxonomy" id="180498"/>
    <lineage>
        <taxon>Eukaryota</taxon>
        <taxon>Viridiplantae</taxon>
        <taxon>Streptophyta</taxon>
        <taxon>Embryophyta</taxon>
        <taxon>Tracheophyta</taxon>
        <taxon>Spermatophyta</taxon>
        <taxon>Magnoliopsida</taxon>
        <taxon>eudicotyledons</taxon>
        <taxon>Gunneridae</taxon>
        <taxon>Pentapetalae</taxon>
        <taxon>rosids</taxon>
        <taxon>fabids</taxon>
        <taxon>Malpighiales</taxon>
        <taxon>Euphorbiaceae</taxon>
        <taxon>Crotonoideae</taxon>
        <taxon>Jatropheae</taxon>
        <taxon>Jatropha</taxon>
    </lineage>
</organism>
<feature type="compositionally biased region" description="Basic and acidic residues" evidence="1">
    <location>
        <begin position="238"/>
        <end position="253"/>
    </location>
</feature>
<evidence type="ECO:0000313" key="3">
    <source>
        <dbReference type="Proteomes" id="UP000027138"/>
    </source>
</evidence>
<keyword evidence="3" id="KW-1185">Reference proteome</keyword>
<dbReference type="AlphaFoldDB" id="A0A067K0I3"/>
<evidence type="ECO:0000256" key="1">
    <source>
        <dbReference type="SAM" id="MobiDB-lite"/>
    </source>
</evidence>
<feature type="compositionally biased region" description="Polar residues" evidence="1">
    <location>
        <begin position="313"/>
        <end position="329"/>
    </location>
</feature>
<evidence type="ECO:0000313" key="2">
    <source>
        <dbReference type="EMBL" id="KDP25735.1"/>
    </source>
</evidence>
<feature type="region of interest" description="Disordered" evidence="1">
    <location>
        <begin position="237"/>
        <end position="261"/>
    </location>
</feature>
<reference evidence="2 3" key="1">
    <citation type="journal article" date="2014" name="PLoS ONE">
        <title>Global Analysis of Gene Expression Profiles in Physic Nut (Jatropha curcas L.) Seedlings Exposed to Salt Stress.</title>
        <authorList>
            <person name="Zhang L."/>
            <person name="Zhang C."/>
            <person name="Wu P."/>
            <person name="Chen Y."/>
            <person name="Li M."/>
            <person name="Jiang H."/>
            <person name="Wu G."/>
        </authorList>
    </citation>
    <scope>NUCLEOTIDE SEQUENCE [LARGE SCALE GENOMIC DNA]</scope>
    <source>
        <strain evidence="3">cv. GZQX0401</strain>
        <tissue evidence="2">Young leaves</tissue>
    </source>
</reference>
<feature type="compositionally biased region" description="Polar residues" evidence="1">
    <location>
        <begin position="104"/>
        <end position="120"/>
    </location>
</feature>